<dbReference type="InterPro" id="IPR001789">
    <property type="entry name" value="Sig_transdc_resp-reg_receiver"/>
</dbReference>
<dbReference type="SUPFAM" id="SSF52172">
    <property type="entry name" value="CheY-like"/>
    <property type="match status" value="1"/>
</dbReference>
<evidence type="ECO:0000259" key="2">
    <source>
        <dbReference type="PROSITE" id="PS50110"/>
    </source>
</evidence>
<gene>
    <name evidence="4" type="ORF">J7I42_26520</name>
</gene>
<dbReference type="Pfam" id="PF04397">
    <property type="entry name" value="LytTR"/>
    <property type="match status" value="1"/>
</dbReference>
<dbReference type="PANTHER" id="PTHR37299:SF1">
    <property type="entry name" value="STAGE 0 SPORULATION PROTEIN A HOMOLOG"/>
    <property type="match status" value="1"/>
</dbReference>
<feature type="modified residue" description="4-aspartylphosphate" evidence="1">
    <location>
        <position position="60"/>
    </location>
</feature>
<sequence>MNQDTPIIGCIVVDDEPLALGILAEYIQKVPFLKLLGTYSDPVMALNAMQQQVVHCIVLDIQMPALNGLQLATMLSPDCKVIFTTAHPNYAVQGFELNATDYLLKPVSFERFLKAVNRVLNLLHAKPVLTGTSGEGLVDTNEVLFVKNDYKIVKVLVSDILYIEGLKEYITIYTSDKKIITLQNMKKMEAVLPAGRFVRVHRSYIVALDKIDHISKNRIFIRQTVIPVGDTYKESFFLLVNNKNLF</sequence>
<dbReference type="InterPro" id="IPR046947">
    <property type="entry name" value="LytR-like"/>
</dbReference>
<dbReference type="PROSITE" id="PS50110">
    <property type="entry name" value="RESPONSE_REGULATORY"/>
    <property type="match status" value="1"/>
</dbReference>
<evidence type="ECO:0000313" key="4">
    <source>
        <dbReference type="EMBL" id="MBO9203867.1"/>
    </source>
</evidence>
<evidence type="ECO:0000256" key="1">
    <source>
        <dbReference type="PROSITE-ProRule" id="PRU00169"/>
    </source>
</evidence>
<accession>A0ABS3Z137</accession>
<organism evidence="4 5">
    <name type="scientific">Niastella soli</name>
    <dbReference type="NCBI Taxonomy" id="2821487"/>
    <lineage>
        <taxon>Bacteria</taxon>
        <taxon>Pseudomonadati</taxon>
        <taxon>Bacteroidota</taxon>
        <taxon>Chitinophagia</taxon>
        <taxon>Chitinophagales</taxon>
        <taxon>Chitinophagaceae</taxon>
        <taxon>Niastella</taxon>
    </lineage>
</organism>
<comment type="caution">
    <text evidence="4">The sequence shown here is derived from an EMBL/GenBank/DDBJ whole genome shotgun (WGS) entry which is preliminary data.</text>
</comment>
<dbReference type="Proteomes" id="UP000677244">
    <property type="component" value="Unassembled WGS sequence"/>
</dbReference>
<dbReference type="SMART" id="SM00448">
    <property type="entry name" value="REC"/>
    <property type="match status" value="1"/>
</dbReference>
<dbReference type="InterPro" id="IPR011006">
    <property type="entry name" value="CheY-like_superfamily"/>
</dbReference>
<dbReference type="SMART" id="SM00850">
    <property type="entry name" value="LytTR"/>
    <property type="match status" value="1"/>
</dbReference>
<proteinExistence type="predicted"/>
<evidence type="ECO:0000259" key="3">
    <source>
        <dbReference type="PROSITE" id="PS50930"/>
    </source>
</evidence>
<dbReference type="Gene3D" id="2.40.50.1020">
    <property type="entry name" value="LytTr DNA-binding domain"/>
    <property type="match status" value="1"/>
</dbReference>
<dbReference type="Gene3D" id="3.40.50.2300">
    <property type="match status" value="1"/>
</dbReference>
<feature type="domain" description="Response regulatory" evidence="2">
    <location>
        <begin position="9"/>
        <end position="120"/>
    </location>
</feature>
<keyword evidence="5" id="KW-1185">Reference proteome</keyword>
<reference evidence="4 5" key="1">
    <citation type="submission" date="2021-03" db="EMBL/GenBank/DDBJ databases">
        <title>Assistant Professor.</title>
        <authorList>
            <person name="Huq M.A."/>
        </authorList>
    </citation>
    <scope>NUCLEOTIDE SEQUENCE [LARGE SCALE GENOMIC DNA]</scope>
    <source>
        <strain evidence="4 5">MAH-29</strain>
    </source>
</reference>
<dbReference type="PROSITE" id="PS50930">
    <property type="entry name" value="HTH_LYTTR"/>
    <property type="match status" value="1"/>
</dbReference>
<evidence type="ECO:0000313" key="5">
    <source>
        <dbReference type="Proteomes" id="UP000677244"/>
    </source>
</evidence>
<dbReference type="EMBL" id="JAGHKO010000011">
    <property type="protein sequence ID" value="MBO9203867.1"/>
    <property type="molecule type" value="Genomic_DNA"/>
</dbReference>
<name>A0ABS3Z137_9BACT</name>
<dbReference type="PANTHER" id="PTHR37299">
    <property type="entry name" value="TRANSCRIPTIONAL REGULATOR-RELATED"/>
    <property type="match status" value="1"/>
</dbReference>
<dbReference type="Pfam" id="PF00072">
    <property type="entry name" value="Response_reg"/>
    <property type="match status" value="1"/>
</dbReference>
<protein>
    <submittedName>
        <fullName evidence="4">Response regulator transcription factor</fullName>
    </submittedName>
</protein>
<dbReference type="InterPro" id="IPR007492">
    <property type="entry name" value="LytTR_DNA-bd_dom"/>
</dbReference>
<dbReference type="RefSeq" id="WP_209141918.1">
    <property type="nucleotide sequence ID" value="NZ_JAGHKO010000011.1"/>
</dbReference>
<keyword evidence="1" id="KW-0597">Phosphoprotein</keyword>
<feature type="domain" description="HTH LytTR-type" evidence="3">
    <location>
        <begin position="144"/>
        <end position="214"/>
    </location>
</feature>